<dbReference type="InterPro" id="IPR016181">
    <property type="entry name" value="Acyl_CoA_acyltransferase"/>
</dbReference>
<sequence>MTYQVKLLDKTSKSEVSQCLDLLQNSFKGSLEYFKWKHNFNETQEIEEYTFCIFKDNLCIATTQAIINVIIINGEKYRFGILCDGATHKDYRRLGLFEDLLSHINEFGEKNDVAFVYSTGNEKSRKALLKLGFEDFFTTLKATKRVRYNHPLMMGYNLFLNNFGKFTFKKTDNIKEISIKDYVVFSAQQKSQHTISYEKTEGYLKWRLADPTGNYKIYGSLNDNQILEAVLVVKASKNLLYIVDAIYNNETSYLTQLVKYVYKLAILDKNVLKINSVHNNFKNIKEVFEANKFNIATEGSSALLFALKPGFKISQSELEMMHYMRIDKNE</sequence>
<keyword evidence="2" id="KW-1185">Reference proteome</keyword>
<comment type="caution">
    <text evidence="1">The sequence shown here is derived from an EMBL/GenBank/DDBJ whole genome shotgun (WGS) entry which is preliminary data.</text>
</comment>
<dbReference type="Pfam" id="PF13527">
    <property type="entry name" value="Acetyltransf_9"/>
    <property type="match status" value="1"/>
</dbReference>
<evidence type="ECO:0000313" key="1">
    <source>
        <dbReference type="EMBL" id="GGG60091.1"/>
    </source>
</evidence>
<evidence type="ECO:0000313" key="2">
    <source>
        <dbReference type="Proteomes" id="UP000625976"/>
    </source>
</evidence>
<dbReference type="RefSeq" id="WP_188466978.1">
    <property type="nucleotide sequence ID" value="NZ_BMFQ01000004.1"/>
</dbReference>
<dbReference type="SUPFAM" id="SSF55729">
    <property type="entry name" value="Acyl-CoA N-acyltransferases (Nat)"/>
    <property type="match status" value="1"/>
</dbReference>
<reference evidence="1" key="1">
    <citation type="journal article" date="2014" name="Int. J. Syst. Evol. Microbiol.">
        <title>Complete genome sequence of Corynebacterium casei LMG S-19264T (=DSM 44701T), isolated from a smear-ripened cheese.</title>
        <authorList>
            <consortium name="US DOE Joint Genome Institute (JGI-PGF)"/>
            <person name="Walter F."/>
            <person name="Albersmeier A."/>
            <person name="Kalinowski J."/>
            <person name="Ruckert C."/>
        </authorList>
    </citation>
    <scope>NUCLEOTIDE SEQUENCE</scope>
    <source>
        <strain evidence="1">CGMCC 1.12751</strain>
    </source>
</reference>
<name>A0A917GX73_9FLAO</name>
<organism evidence="1 2">
    <name type="scientific">Bizionia arctica</name>
    <dbReference type="NCBI Taxonomy" id="1495645"/>
    <lineage>
        <taxon>Bacteria</taxon>
        <taxon>Pseudomonadati</taxon>
        <taxon>Bacteroidota</taxon>
        <taxon>Flavobacteriia</taxon>
        <taxon>Flavobacteriales</taxon>
        <taxon>Flavobacteriaceae</taxon>
        <taxon>Bizionia</taxon>
    </lineage>
</organism>
<dbReference type="AlphaFoldDB" id="A0A917GX73"/>
<dbReference type="Gene3D" id="3.40.630.30">
    <property type="match status" value="1"/>
</dbReference>
<proteinExistence type="predicted"/>
<dbReference type="EMBL" id="BMFQ01000004">
    <property type="protein sequence ID" value="GGG60091.1"/>
    <property type="molecule type" value="Genomic_DNA"/>
</dbReference>
<gene>
    <name evidence="1" type="ORF">GCM10010976_33550</name>
</gene>
<reference evidence="1" key="2">
    <citation type="submission" date="2020-09" db="EMBL/GenBank/DDBJ databases">
        <authorList>
            <person name="Sun Q."/>
            <person name="Zhou Y."/>
        </authorList>
    </citation>
    <scope>NUCLEOTIDE SEQUENCE</scope>
    <source>
        <strain evidence="1">CGMCC 1.12751</strain>
    </source>
</reference>
<protein>
    <submittedName>
        <fullName evidence="1">Uncharacterized protein</fullName>
    </submittedName>
</protein>
<dbReference type="Proteomes" id="UP000625976">
    <property type="component" value="Unassembled WGS sequence"/>
</dbReference>
<accession>A0A917GX73</accession>